<feature type="transmembrane region" description="Helical" evidence="2">
    <location>
        <begin position="48"/>
        <end position="66"/>
    </location>
</feature>
<feature type="transmembrane region" description="Helical" evidence="2">
    <location>
        <begin position="295"/>
        <end position="313"/>
    </location>
</feature>
<evidence type="ECO:0000256" key="1">
    <source>
        <dbReference type="SAM" id="MobiDB-lite"/>
    </source>
</evidence>
<keyword evidence="2" id="KW-1133">Transmembrane helix</keyword>
<dbReference type="EMBL" id="WMEO01000055">
    <property type="protein sequence ID" value="MYL18217.1"/>
    <property type="molecule type" value="Genomic_DNA"/>
</dbReference>
<evidence type="ECO:0000313" key="4">
    <source>
        <dbReference type="Proteomes" id="UP000460194"/>
    </source>
</evidence>
<feature type="compositionally biased region" description="Basic and acidic residues" evidence="1">
    <location>
        <begin position="415"/>
        <end position="437"/>
    </location>
</feature>
<protein>
    <submittedName>
        <fullName evidence="3">PH domain-containing protein</fullName>
    </submittedName>
</protein>
<dbReference type="InterPro" id="IPR045466">
    <property type="entry name" value="DUF6498"/>
</dbReference>
<proteinExistence type="predicted"/>
<reference evidence="3 4" key="1">
    <citation type="submission" date="2019-11" db="EMBL/GenBank/DDBJ databases">
        <title>Genome sequences of 17 halophilic strains isolated from different environments.</title>
        <authorList>
            <person name="Furrow R.E."/>
        </authorList>
    </citation>
    <scope>NUCLEOTIDE SEQUENCE [LARGE SCALE GENOMIC DNA]</scope>
    <source>
        <strain evidence="3 4">22517_05_Cabo</strain>
    </source>
</reference>
<accession>A0A6B1IG80</accession>
<gene>
    <name evidence="3" type="ORF">GLW36_16435</name>
</gene>
<dbReference type="Pfam" id="PF20108">
    <property type="entry name" value="DUF6498"/>
    <property type="match status" value="1"/>
</dbReference>
<keyword evidence="2" id="KW-0472">Membrane</keyword>
<sequence length="437" mass="46279">MPALPLTDRVRALGRGRRPRALSVAIANLLPLVGVVALGWNAAALMTLYWFELGIASGWALLRALFAGRPSEIEREVLLSGPLAQRRLGLSIPRTGLSIRLSSLLVLPIAAPILAVVWAVVGTLTVGVVVEEGTVPTVVDTVALATLALFVGEGATTLVEYFGRGEYRDHSAQTAFTGVFARGAAIFLGALFTVTIVAAGTLEDDTPISALDADAVGLPLLLGIVAVKAAFDLGGLYGDRLAAFDESSSLDLGFSYDPPEPEPADGSLAEPVETVRQPRRARVAGALTTPLGHPGLWYIAGAFGFVGLLFAIGGNWPTAGTLGALAVAVPLAIAALDHELRYGLVEYRAGGDALVARDRLSGVALWRVEPWDETDLRVERSRLDRRLGTETVAIELRDDEYRIPGLDDAEPVLDVFDRRPERPDGSARPDGSGRSDE</sequence>
<dbReference type="Proteomes" id="UP000460194">
    <property type="component" value="Unassembled WGS sequence"/>
</dbReference>
<name>A0A6B1IG80_9EURY</name>
<dbReference type="RefSeq" id="WP_159369693.1">
    <property type="nucleotide sequence ID" value="NZ_WMEO01000055.1"/>
</dbReference>
<dbReference type="AlphaFoldDB" id="A0A6B1IG80"/>
<keyword evidence="2" id="KW-0812">Transmembrane</keyword>
<feature type="transmembrane region" description="Helical" evidence="2">
    <location>
        <begin position="104"/>
        <end position="130"/>
    </location>
</feature>
<comment type="caution">
    <text evidence="3">The sequence shown here is derived from an EMBL/GenBank/DDBJ whole genome shotgun (WGS) entry which is preliminary data.</text>
</comment>
<feature type="transmembrane region" description="Helical" evidence="2">
    <location>
        <begin position="218"/>
        <end position="238"/>
    </location>
</feature>
<feature type="transmembrane region" description="Helical" evidence="2">
    <location>
        <begin position="21"/>
        <end position="42"/>
    </location>
</feature>
<feature type="transmembrane region" description="Helical" evidence="2">
    <location>
        <begin position="142"/>
        <end position="163"/>
    </location>
</feature>
<evidence type="ECO:0000256" key="2">
    <source>
        <dbReference type="SAM" id="Phobius"/>
    </source>
</evidence>
<feature type="transmembrane region" description="Helical" evidence="2">
    <location>
        <begin position="319"/>
        <end position="336"/>
    </location>
</feature>
<feature type="region of interest" description="Disordered" evidence="1">
    <location>
        <begin position="412"/>
        <end position="437"/>
    </location>
</feature>
<evidence type="ECO:0000313" key="3">
    <source>
        <dbReference type="EMBL" id="MYL18217.1"/>
    </source>
</evidence>
<feature type="transmembrane region" description="Helical" evidence="2">
    <location>
        <begin position="175"/>
        <end position="198"/>
    </location>
</feature>
<organism evidence="3 4">
    <name type="scientific">Halorubrum distributum</name>
    <dbReference type="NCBI Taxonomy" id="29283"/>
    <lineage>
        <taxon>Archaea</taxon>
        <taxon>Methanobacteriati</taxon>
        <taxon>Methanobacteriota</taxon>
        <taxon>Stenosarchaea group</taxon>
        <taxon>Halobacteria</taxon>
        <taxon>Halobacteriales</taxon>
        <taxon>Haloferacaceae</taxon>
        <taxon>Halorubrum</taxon>
        <taxon>Halorubrum distributum group</taxon>
    </lineage>
</organism>